<evidence type="ECO:0000256" key="1">
    <source>
        <dbReference type="SAM" id="MobiDB-lite"/>
    </source>
</evidence>
<dbReference type="Proteomes" id="UP000288429">
    <property type="component" value="Unassembled WGS sequence"/>
</dbReference>
<dbReference type="AlphaFoldDB" id="A0A428RUA3"/>
<evidence type="ECO:0000313" key="2">
    <source>
        <dbReference type="EMBL" id="RSL81128.1"/>
    </source>
</evidence>
<keyword evidence="3" id="KW-1185">Reference proteome</keyword>
<evidence type="ECO:0000313" key="3">
    <source>
        <dbReference type="Proteomes" id="UP000288429"/>
    </source>
</evidence>
<feature type="region of interest" description="Disordered" evidence="1">
    <location>
        <begin position="72"/>
        <end position="162"/>
    </location>
</feature>
<organism evidence="2 3">
    <name type="scientific">Fusarium ambrosium</name>
    <dbReference type="NCBI Taxonomy" id="131363"/>
    <lineage>
        <taxon>Eukaryota</taxon>
        <taxon>Fungi</taxon>
        <taxon>Dikarya</taxon>
        <taxon>Ascomycota</taxon>
        <taxon>Pezizomycotina</taxon>
        <taxon>Sordariomycetes</taxon>
        <taxon>Hypocreomycetidae</taxon>
        <taxon>Hypocreales</taxon>
        <taxon>Nectriaceae</taxon>
        <taxon>Fusarium</taxon>
        <taxon>Fusarium solani species complex</taxon>
    </lineage>
</organism>
<feature type="compositionally biased region" description="Basic and acidic residues" evidence="1">
    <location>
        <begin position="105"/>
        <end position="127"/>
    </location>
</feature>
<name>A0A428RUA3_9HYPO</name>
<accession>A0A428RUA3</accession>
<protein>
    <submittedName>
        <fullName evidence="2">Uncharacterized protein</fullName>
    </submittedName>
</protein>
<proteinExistence type="predicted"/>
<feature type="region of interest" description="Disordered" evidence="1">
    <location>
        <begin position="17"/>
        <end position="58"/>
    </location>
</feature>
<gene>
    <name evidence="2" type="ORF">CDV31_017065</name>
</gene>
<sequence length="162" mass="17440">MAYSGFDGVEIHTPTLTAVHPKISPPPSPLPDILPSTHISSATNNREDDGSQKTGGDAILIGFLTGGDLEMIQAASEQGLPPDQGDKDEPQVKDASLPRSQPTESLKRLAHDAFEASEKDNSHIDRPVRRKFVYQSDDETGDGHPSGESTNSSEASFLRVYD</sequence>
<dbReference type="EMBL" id="NIZV01000777">
    <property type="protein sequence ID" value="RSL81128.1"/>
    <property type="molecule type" value="Genomic_DNA"/>
</dbReference>
<feature type="compositionally biased region" description="Pro residues" evidence="1">
    <location>
        <begin position="23"/>
        <end position="32"/>
    </location>
</feature>
<reference evidence="2 3" key="1">
    <citation type="submission" date="2017-06" db="EMBL/GenBank/DDBJ databases">
        <title>Cmopartive genomic analysis of Ambrosia Fusariam Clade fungi.</title>
        <authorList>
            <person name="Stajich J.E."/>
            <person name="Carrillo J."/>
            <person name="Kijimoto T."/>
            <person name="Eskalen A."/>
            <person name="O'Donnell K."/>
            <person name="Kasson M."/>
        </authorList>
    </citation>
    <scope>NUCLEOTIDE SEQUENCE [LARGE SCALE GENOMIC DNA]</scope>
    <source>
        <strain evidence="2 3">NRRL 20438</strain>
    </source>
</reference>
<comment type="caution">
    <text evidence="2">The sequence shown here is derived from an EMBL/GenBank/DDBJ whole genome shotgun (WGS) entry which is preliminary data.</text>
</comment>